<comment type="caution">
    <text evidence="1">The sequence shown here is derived from an EMBL/GenBank/DDBJ whole genome shotgun (WGS) entry which is preliminary data.</text>
</comment>
<sequence>DLGNGEFLIEVANQQDKEPLIKEGFDFHVSCYQPQDKFTVVSISILRSYIEDDEFKKMLSQYGEIKREVIRLKDKADLAFAGLENGNRLVKVLWKRKRSRTRYESAMIGAA</sequence>
<proteinExistence type="predicted"/>
<organism evidence="1 2">
    <name type="scientific">Porites evermanni</name>
    <dbReference type="NCBI Taxonomy" id="104178"/>
    <lineage>
        <taxon>Eukaryota</taxon>
        <taxon>Metazoa</taxon>
        <taxon>Cnidaria</taxon>
        <taxon>Anthozoa</taxon>
        <taxon>Hexacorallia</taxon>
        <taxon>Scleractinia</taxon>
        <taxon>Fungiina</taxon>
        <taxon>Poritidae</taxon>
        <taxon>Porites</taxon>
    </lineage>
</organism>
<feature type="non-terminal residue" evidence="1">
    <location>
        <position position="1"/>
    </location>
</feature>
<gene>
    <name evidence="1" type="ORF">PEVE_00028446</name>
</gene>
<name>A0ABN8SVT0_9CNID</name>
<dbReference type="Proteomes" id="UP001159427">
    <property type="component" value="Unassembled WGS sequence"/>
</dbReference>
<accession>A0ABN8SVT0</accession>
<evidence type="ECO:0000313" key="2">
    <source>
        <dbReference type="Proteomes" id="UP001159427"/>
    </source>
</evidence>
<dbReference type="EMBL" id="CALNXI010003948">
    <property type="protein sequence ID" value="CAH3194714.1"/>
    <property type="molecule type" value="Genomic_DNA"/>
</dbReference>
<keyword evidence="2" id="KW-1185">Reference proteome</keyword>
<protein>
    <submittedName>
        <fullName evidence="1">Uncharacterized protein</fullName>
    </submittedName>
</protein>
<evidence type="ECO:0000313" key="1">
    <source>
        <dbReference type="EMBL" id="CAH3194714.1"/>
    </source>
</evidence>
<reference evidence="1 2" key="1">
    <citation type="submission" date="2022-05" db="EMBL/GenBank/DDBJ databases">
        <authorList>
            <consortium name="Genoscope - CEA"/>
            <person name="William W."/>
        </authorList>
    </citation>
    <scope>NUCLEOTIDE SEQUENCE [LARGE SCALE GENOMIC DNA]</scope>
</reference>